<dbReference type="AlphaFoldDB" id="A0A6L9UD89"/>
<evidence type="ECO:0000256" key="2">
    <source>
        <dbReference type="ARBA" id="ARBA00008814"/>
    </source>
</evidence>
<name>A0A6L9UD89_9HYPH</name>
<proteinExistence type="inferred from homology"/>
<keyword evidence="4" id="KW-0410">Iron transport</keyword>
<dbReference type="InterPro" id="IPR002491">
    <property type="entry name" value="ABC_transptr_periplasmic_BD"/>
</dbReference>
<comment type="subcellular location">
    <subcellularLocation>
        <location evidence="1">Cell envelope</location>
    </subcellularLocation>
</comment>
<dbReference type="PROSITE" id="PS51318">
    <property type="entry name" value="TAT"/>
    <property type="match status" value="1"/>
</dbReference>
<dbReference type="GO" id="GO:0030288">
    <property type="term" value="C:outer membrane-bounded periplasmic space"/>
    <property type="evidence" value="ECO:0007669"/>
    <property type="project" value="TreeGrafter"/>
</dbReference>
<dbReference type="EMBL" id="WUEY01000010">
    <property type="protein sequence ID" value="NEI72156.1"/>
    <property type="molecule type" value="Genomic_DNA"/>
</dbReference>
<evidence type="ECO:0000256" key="3">
    <source>
        <dbReference type="ARBA" id="ARBA00022448"/>
    </source>
</evidence>
<dbReference type="Proteomes" id="UP000483035">
    <property type="component" value="Unassembled WGS sequence"/>
</dbReference>
<dbReference type="RefSeq" id="WP_163989178.1">
    <property type="nucleotide sequence ID" value="NZ_WUEY01000010.1"/>
</dbReference>
<dbReference type="InterPro" id="IPR006311">
    <property type="entry name" value="TAT_signal"/>
</dbReference>
<reference evidence="8 9" key="1">
    <citation type="submission" date="2019-12" db="EMBL/GenBank/DDBJ databases">
        <title>Rhizobium genotypes associated with high levels of biological nitrogen fixation by grain legumes in a temperate-maritime cropping system.</title>
        <authorList>
            <person name="Maluk M."/>
            <person name="Francesc Ferrando Molina F."/>
            <person name="Lopez Del Egido L."/>
            <person name="Lafos M."/>
            <person name="Langarica-Fuentes A."/>
            <person name="Gebre Yohannes G."/>
            <person name="Young M.W."/>
            <person name="Martin P."/>
            <person name="Gantlett R."/>
            <person name="Kenicer G."/>
            <person name="Hawes C."/>
            <person name="Begg G.S."/>
            <person name="Quilliam R.S."/>
            <person name="Squire G.R."/>
            <person name="Poole P.S."/>
            <person name="Young P.W."/>
            <person name="Iannetta P.M."/>
            <person name="James E.K."/>
        </authorList>
    </citation>
    <scope>NUCLEOTIDE SEQUENCE [LARGE SCALE GENOMIC DNA]</scope>
    <source>
        <strain evidence="8 9">JHI1118</strain>
    </source>
</reference>
<dbReference type="GO" id="GO:1901678">
    <property type="term" value="P:iron coordination entity transport"/>
    <property type="evidence" value="ECO:0007669"/>
    <property type="project" value="UniProtKB-ARBA"/>
</dbReference>
<keyword evidence="5" id="KW-0732">Signal</keyword>
<dbReference type="InterPro" id="IPR051313">
    <property type="entry name" value="Bact_iron-sidero_bind"/>
</dbReference>
<dbReference type="Pfam" id="PF01497">
    <property type="entry name" value="Peripla_BP_2"/>
    <property type="match status" value="1"/>
</dbReference>
<organism evidence="8 9">
    <name type="scientific">Rhizobium lusitanum</name>
    <dbReference type="NCBI Taxonomy" id="293958"/>
    <lineage>
        <taxon>Bacteria</taxon>
        <taxon>Pseudomonadati</taxon>
        <taxon>Pseudomonadota</taxon>
        <taxon>Alphaproteobacteria</taxon>
        <taxon>Hyphomicrobiales</taxon>
        <taxon>Rhizobiaceae</taxon>
        <taxon>Rhizobium/Agrobacterium group</taxon>
        <taxon>Rhizobium</taxon>
    </lineage>
</organism>
<evidence type="ECO:0000256" key="6">
    <source>
        <dbReference type="SAM" id="MobiDB-lite"/>
    </source>
</evidence>
<evidence type="ECO:0000256" key="5">
    <source>
        <dbReference type="ARBA" id="ARBA00022729"/>
    </source>
</evidence>
<dbReference type="PRINTS" id="PR01715">
    <property type="entry name" value="FERRIBNDNGPP"/>
</dbReference>
<gene>
    <name evidence="8" type="ORF">GR212_21450</name>
</gene>
<keyword evidence="4" id="KW-0408">Iron</keyword>
<evidence type="ECO:0000313" key="9">
    <source>
        <dbReference type="Proteomes" id="UP000483035"/>
    </source>
</evidence>
<dbReference type="Gene3D" id="3.40.50.1980">
    <property type="entry name" value="Nitrogenase molybdenum iron protein domain"/>
    <property type="match status" value="2"/>
</dbReference>
<dbReference type="PANTHER" id="PTHR30532:SF1">
    <property type="entry name" value="IRON(3+)-HYDROXAMATE-BINDING PROTEIN FHUD"/>
    <property type="match status" value="1"/>
</dbReference>
<comment type="caution">
    <text evidence="8">The sequence shown here is derived from an EMBL/GenBank/DDBJ whole genome shotgun (WGS) entry which is preliminary data.</text>
</comment>
<keyword evidence="4" id="KW-0406">Ion transport</keyword>
<feature type="region of interest" description="Disordered" evidence="6">
    <location>
        <begin position="1"/>
        <end position="23"/>
    </location>
</feature>
<keyword evidence="3" id="KW-0813">Transport</keyword>
<protein>
    <submittedName>
        <fullName evidence="8">ABC transporter substrate-binding protein</fullName>
    </submittedName>
</protein>
<evidence type="ECO:0000259" key="7">
    <source>
        <dbReference type="PROSITE" id="PS50983"/>
    </source>
</evidence>
<evidence type="ECO:0000256" key="4">
    <source>
        <dbReference type="ARBA" id="ARBA00022496"/>
    </source>
</evidence>
<dbReference type="SUPFAM" id="SSF53807">
    <property type="entry name" value="Helical backbone' metal receptor"/>
    <property type="match status" value="1"/>
</dbReference>
<sequence>MVIRDRSSLGSARQADGGPGNPLTRRRFIAGAAASLAGYPLASKAAAAERKIVSLNWAISETLYALGIKPIAAAETASYDLVVGQPRTPAATVDVGLQGAPNFEYIAQLSPDIILIQTWQESLRAPLERCAPVETIGIHTGEGDVYRHACDAVRKIGALTGRAAESEAFLAGVEARFASLRKNVQARSVAPLYLVQMIDDNNLTVFSRGSLFDAALSKLGLINAWQGEPTLLWGGSVVGIEQLAADPKAGIMLIDSPGLAPEEALTKSPLWATLPAVRSGRFTRIPSFWGFGALPTSVRFAETVASSLESLFG</sequence>
<dbReference type="PROSITE" id="PS50983">
    <property type="entry name" value="FE_B12_PBP"/>
    <property type="match status" value="1"/>
</dbReference>
<feature type="domain" description="Fe/B12 periplasmic-binding" evidence="7">
    <location>
        <begin position="51"/>
        <end position="313"/>
    </location>
</feature>
<accession>A0A6L9UD89</accession>
<evidence type="ECO:0000256" key="1">
    <source>
        <dbReference type="ARBA" id="ARBA00004196"/>
    </source>
</evidence>
<dbReference type="PANTHER" id="PTHR30532">
    <property type="entry name" value="IRON III DICITRATE-BINDING PERIPLASMIC PROTEIN"/>
    <property type="match status" value="1"/>
</dbReference>
<evidence type="ECO:0000313" key="8">
    <source>
        <dbReference type="EMBL" id="NEI72156.1"/>
    </source>
</evidence>
<comment type="similarity">
    <text evidence="2">Belongs to the bacterial solute-binding protein 8 family.</text>
</comment>